<keyword evidence="2" id="KW-1185">Reference proteome</keyword>
<dbReference type="EMBL" id="JAFNLT010000013">
    <property type="protein sequence ID" value="MBO1228230.1"/>
    <property type="molecule type" value="Genomic_DNA"/>
</dbReference>
<organism evidence="1 2">
    <name type="scientific">Staphylococcus nepalensis</name>
    <dbReference type="NCBI Taxonomy" id="214473"/>
    <lineage>
        <taxon>Bacteria</taxon>
        <taxon>Bacillati</taxon>
        <taxon>Bacillota</taxon>
        <taxon>Bacilli</taxon>
        <taxon>Bacillales</taxon>
        <taxon>Staphylococcaceae</taxon>
        <taxon>Staphylococcus</taxon>
    </lineage>
</organism>
<name>A0ABS3L3U8_9STAP</name>
<comment type="caution">
    <text evidence="1">The sequence shown here is derived from an EMBL/GenBank/DDBJ whole genome shotgun (WGS) entry which is preliminary data.</text>
</comment>
<dbReference type="Gene3D" id="2.40.10.270">
    <property type="entry name" value="Bacteriophage SPP1 head-tail adaptor protein"/>
    <property type="match status" value="1"/>
</dbReference>
<evidence type="ECO:0000313" key="1">
    <source>
        <dbReference type="EMBL" id="MBO1228230.1"/>
    </source>
</evidence>
<protein>
    <submittedName>
        <fullName evidence="1">Head-tail adaptor protein</fullName>
    </submittedName>
</protein>
<dbReference type="Proteomes" id="UP000664081">
    <property type="component" value="Unassembled WGS sequence"/>
</dbReference>
<reference evidence="1 2" key="1">
    <citation type="submission" date="2021-03" db="EMBL/GenBank/DDBJ databases">
        <title>Staphylococci and Mammaliicocci in bats.</title>
        <authorList>
            <person name="Fountain K."/>
        </authorList>
    </citation>
    <scope>NUCLEOTIDE SEQUENCE [LARGE SCALE GENOMIC DNA]</scope>
    <source>
        <strain evidence="1 2">18_1_E_SW</strain>
    </source>
</reference>
<dbReference type="InterPro" id="IPR008767">
    <property type="entry name" value="Phage_SPP1_head-tail_adaptor"/>
</dbReference>
<proteinExistence type="predicted"/>
<accession>A0ABS3L3U8</accession>
<evidence type="ECO:0000313" key="2">
    <source>
        <dbReference type="Proteomes" id="UP000664081"/>
    </source>
</evidence>
<dbReference type="RefSeq" id="WP_207572499.1">
    <property type="nucleotide sequence ID" value="NZ_JAFNLQ010000006.1"/>
</dbReference>
<sequence length="107" mass="12871">MEIGKLKHRIRVYEIKNVKNDEGSYVKEKNEVAKPFAEVSKHAIKEFKSMDLSARREQVYFIIRYFQKVTITSEMYVDFKGKTFEIKNIEHDYQDYDRSILHCEVVE</sequence>
<dbReference type="InterPro" id="IPR038666">
    <property type="entry name" value="SSP1_head-tail_sf"/>
</dbReference>
<dbReference type="Pfam" id="PF05521">
    <property type="entry name" value="Phage_HCP"/>
    <property type="match status" value="1"/>
</dbReference>
<gene>
    <name evidence="1" type="ORF">J3T88_13095</name>
</gene>